<dbReference type="Proteomes" id="UP001515480">
    <property type="component" value="Unassembled WGS sequence"/>
</dbReference>
<dbReference type="PANTHER" id="PTHR11132">
    <property type="entry name" value="SOLUTE CARRIER FAMILY 35"/>
    <property type="match status" value="1"/>
</dbReference>
<dbReference type="InterPro" id="IPR004853">
    <property type="entry name" value="Sugar_P_trans_dom"/>
</dbReference>
<feature type="domain" description="Sugar phosphate transporter" evidence="6">
    <location>
        <begin position="23"/>
        <end position="315"/>
    </location>
</feature>
<feature type="transmembrane region" description="Helical" evidence="5">
    <location>
        <begin position="88"/>
        <end position="108"/>
    </location>
</feature>
<evidence type="ECO:0000256" key="3">
    <source>
        <dbReference type="ARBA" id="ARBA00022989"/>
    </source>
</evidence>
<feature type="transmembrane region" description="Helical" evidence="5">
    <location>
        <begin position="247"/>
        <end position="268"/>
    </location>
</feature>
<comment type="caution">
    <text evidence="7">The sequence shown here is derived from an EMBL/GenBank/DDBJ whole genome shotgun (WGS) entry which is preliminary data.</text>
</comment>
<feature type="transmembrane region" description="Helical" evidence="5">
    <location>
        <begin position="209"/>
        <end position="227"/>
    </location>
</feature>
<evidence type="ECO:0000256" key="2">
    <source>
        <dbReference type="ARBA" id="ARBA00022692"/>
    </source>
</evidence>
<evidence type="ECO:0000313" key="8">
    <source>
        <dbReference type="Proteomes" id="UP001515480"/>
    </source>
</evidence>
<keyword evidence="4 5" id="KW-0472">Membrane</keyword>
<feature type="transmembrane region" description="Helical" evidence="5">
    <location>
        <begin position="147"/>
        <end position="166"/>
    </location>
</feature>
<organism evidence="7 8">
    <name type="scientific">Prymnesium parvum</name>
    <name type="common">Toxic golden alga</name>
    <dbReference type="NCBI Taxonomy" id="97485"/>
    <lineage>
        <taxon>Eukaryota</taxon>
        <taxon>Haptista</taxon>
        <taxon>Haptophyta</taxon>
        <taxon>Prymnesiophyceae</taxon>
        <taxon>Prymnesiales</taxon>
        <taxon>Prymnesiaceae</taxon>
        <taxon>Prymnesium</taxon>
    </lineage>
</organism>
<evidence type="ECO:0000256" key="5">
    <source>
        <dbReference type="SAM" id="Phobius"/>
    </source>
</evidence>
<feature type="transmembrane region" description="Helical" evidence="5">
    <location>
        <begin position="172"/>
        <end position="197"/>
    </location>
</feature>
<sequence length="366" mass="39850">MESLKQRWADLDVRCLSLLTPAAAFLAWEVVNVISAFQKRYLLSANGLNFNYICFISSWQQVFTLLCLSPFVFLRLTSASWDQFRRNAFGLSFLAILWVLTQLCLSAAEAFLGKALIELVKSCIPVPTLLISLVLERDRRGSPITYSAGLVASVVVTVIGACLAVYDDSQSSAIGYFLVIVATCMTACFFVAAGILLKTSAGGLNPINLTWYVACVSLPLLLISFSISSEPKTVFSSLSSKPEAYGWMTLSSLLYLLSSLTTFCLIILTSPLATAVSDCLKYVLMMLIAVGATHSPYVTVNFIGLGLLIPGVICYTYFMFLRRFETPRELPSLEAGMAVSMKGKSESKALLPDQAGQPSNVCCVVQ</sequence>
<feature type="transmembrane region" description="Helical" evidence="5">
    <location>
        <begin position="303"/>
        <end position="321"/>
    </location>
</feature>
<dbReference type="AlphaFoldDB" id="A0AB34J856"/>
<dbReference type="EMBL" id="JBGBPQ010000011">
    <property type="protein sequence ID" value="KAL1515472.1"/>
    <property type="molecule type" value="Genomic_DNA"/>
</dbReference>
<evidence type="ECO:0000259" key="6">
    <source>
        <dbReference type="Pfam" id="PF03151"/>
    </source>
</evidence>
<keyword evidence="3 5" id="KW-1133">Transmembrane helix</keyword>
<reference evidence="7 8" key="1">
    <citation type="journal article" date="2024" name="Science">
        <title>Giant polyketide synthase enzymes in the biosynthesis of giant marine polyether toxins.</title>
        <authorList>
            <person name="Fallon T.R."/>
            <person name="Shende V.V."/>
            <person name="Wierzbicki I.H."/>
            <person name="Pendleton A.L."/>
            <person name="Watervoot N.F."/>
            <person name="Auber R.P."/>
            <person name="Gonzalez D.J."/>
            <person name="Wisecaver J.H."/>
            <person name="Moore B.S."/>
        </authorList>
    </citation>
    <scope>NUCLEOTIDE SEQUENCE [LARGE SCALE GENOMIC DNA]</scope>
    <source>
        <strain evidence="7 8">12B1</strain>
    </source>
</reference>
<proteinExistence type="predicted"/>
<name>A0AB34J856_PRYPA</name>
<keyword evidence="8" id="KW-1185">Reference proteome</keyword>
<evidence type="ECO:0000313" key="7">
    <source>
        <dbReference type="EMBL" id="KAL1515472.1"/>
    </source>
</evidence>
<comment type="subcellular location">
    <subcellularLocation>
        <location evidence="1">Membrane</location>
        <topology evidence="1">Multi-pass membrane protein</topology>
    </subcellularLocation>
</comment>
<dbReference type="InterPro" id="IPR050186">
    <property type="entry name" value="TPT_transporter"/>
</dbReference>
<feature type="transmembrane region" description="Helical" evidence="5">
    <location>
        <begin position="50"/>
        <end position="76"/>
    </location>
</feature>
<feature type="transmembrane region" description="Helical" evidence="5">
    <location>
        <begin position="15"/>
        <end position="38"/>
    </location>
</feature>
<evidence type="ECO:0000256" key="1">
    <source>
        <dbReference type="ARBA" id="ARBA00004141"/>
    </source>
</evidence>
<dbReference type="Pfam" id="PF03151">
    <property type="entry name" value="TPT"/>
    <property type="match status" value="1"/>
</dbReference>
<gene>
    <name evidence="7" type="ORF">AB1Y20_002096</name>
</gene>
<protein>
    <recommendedName>
        <fullName evidence="6">Sugar phosphate transporter domain-containing protein</fullName>
    </recommendedName>
</protein>
<dbReference type="GO" id="GO:0016020">
    <property type="term" value="C:membrane"/>
    <property type="evidence" value="ECO:0007669"/>
    <property type="project" value="UniProtKB-SubCell"/>
</dbReference>
<accession>A0AB34J856</accession>
<keyword evidence="2 5" id="KW-0812">Transmembrane</keyword>
<evidence type="ECO:0000256" key="4">
    <source>
        <dbReference type="ARBA" id="ARBA00023136"/>
    </source>
</evidence>